<protein>
    <recommendedName>
        <fullName evidence="1">RNase H type-1 domain-containing protein</fullName>
    </recommendedName>
</protein>
<sequence length="130" mass="15067">MLPYSFTLSELCSNNVLEYQAFIIDLQMASEFRIKCIEIFGDSKLIINQLSYQYEVKHQDLKPYFSYARRLMDRFDSIILKHIPRSENKKADALANLATALTASEDIPINISLCQKWIVPSIEVNTKKLM</sequence>
<evidence type="ECO:0000259" key="1">
    <source>
        <dbReference type="PROSITE" id="PS50879"/>
    </source>
</evidence>
<dbReference type="GO" id="GO:0003676">
    <property type="term" value="F:nucleic acid binding"/>
    <property type="evidence" value="ECO:0007669"/>
    <property type="project" value="InterPro"/>
</dbReference>
<evidence type="ECO:0000313" key="3">
    <source>
        <dbReference type="Proteomes" id="UP000321947"/>
    </source>
</evidence>
<name>A0A5D3CUY0_CUCMM</name>
<dbReference type="PANTHER" id="PTHR48475">
    <property type="entry name" value="RIBONUCLEASE H"/>
    <property type="match status" value="1"/>
</dbReference>
<dbReference type="Pfam" id="PF13456">
    <property type="entry name" value="RVT_3"/>
    <property type="match status" value="1"/>
</dbReference>
<dbReference type="SUPFAM" id="SSF53098">
    <property type="entry name" value="Ribonuclease H-like"/>
    <property type="match status" value="1"/>
</dbReference>
<dbReference type="PANTHER" id="PTHR48475:SF1">
    <property type="entry name" value="RNASE H TYPE-1 DOMAIN-CONTAINING PROTEIN"/>
    <property type="match status" value="1"/>
</dbReference>
<dbReference type="EMBL" id="SSTD01009132">
    <property type="protein sequence ID" value="TYK14754.1"/>
    <property type="molecule type" value="Genomic_DNA"/>
</dbReference>
<dbReference type="InterPro" id="IPR012337">
    <property type="entry name" value="RNaseH-like_sf"/>
</dbReference>
<feature type="domain" description="RNase H type-1" evidence="1">
    <location>
        <begin position="1"/>
        <end position="100"/>
    </location>
</feature>
<dbReference type="CDD" id="cd09279">
    <property type="entry name" value="RNase_HI_like"/>
    <property type="match status" value="1"/>
</dbReference>
<dbReference type="Proteomes" id="UP000321947">
    <property type="component" value="Unassembled WGS sequence"/>
</dbReference>
<dbReference type="GO" id="GO:0004523">
    <property type="term" value="F:RNA-DNA hybrid ribonuclease activity"/>
    <property type="evidence" value="ECO:0007669"/>
    <property type="project" value="InterPro"/>
</dbReference>
<proteinExistence type="predicted"/>
<gene>
    <name evidence="2" type="ORF">E5676_scaffold13055G00010</name>
</gene>
<dbReference type="InterPro" id="IPR036397">
    <property type="entry name" value="RNaseH_sf"/>
</dbReference>
<dbReference type="PROSITE" id="PS50879">
    <property type="entry name" value="RNASE_H_1"/>
    <property type="match status" value="1"/>
</dbReference>
<reference evidence="2 3" key="1">
    <citation type="submission" date="2019-08" db="EMBL/GenBank/DDBJ databases">
        <title>Draft genome sequences of two oriental melons (Cucumis melo L. var makuwa).</title>
        <authorList>
            <person name="Kwon S.-Y."/>
        </authorList>
    </citation>
    <scope>NUCLEOTIDE SEQUENCE [LARGE SCALE GENOMIC DNA]</scope>
    <source>
        <strain evidence="3">cv. Chang Bougi</strain>
        <tissue evidence="2">Leaf</tissue>
    </source>
</reference>
<dbReference type="AlphaFoldDB" id="A0A5D3CUY0"/>
<comment type="caution">
    <text evidence="2">The sequence shown here is derived from an EMBL/GenBank/DDBJ whole genome shotgun (WGS) entry which is preliminary data.</text>
</comment>
<organism evidence="2 3">
    <name type="scientific">Cucumis melo var. makuwa</name>
    <name type="common">Oriental melon</name>
    <dbReference type="NCBI Taxonomy" id="1194695"/>
    <lineage>
        <taxon>Eukaryota</taxon>
        <taxon>Viridiplantae</taxon>
        <taxon>Streptophyta</taxon>
        <taxon>Embryophyta</taxon>
        <taxon>Tracheophyta</taxon>
        <taxon>Spermatophyta</taxon>
        <taxon>Magnoliopsida</taxon>
        <taxon>eudicotyledons</taxon>
        <taxon>Gunneridae</taxon>
        <taxon>Pentapetalae</taxon>
        <taxon>rosids</taxon>
        <taxon>fabids</taxon>
        <taxon>Cucurbitales</taxon>
        <taxon>Cucurbitaceae</taxon>
        <taxon>Benincaseae</taxon>
        <taxon>Cucumis</taxon>
    </lineage>
</organism>
<accession>A0A5D3CUY0</accession>
<evidence type="ECO:0000313" key="2">
    <source>
        <dbReference type="EMBL" id="TYK14754.1"/>
    </source>
</evidence>
<dbReference type="InterPro" id="IPR002156">
    <property type="entry name" value="RNaseH_domain"/>
</dbReference>
<dbReference type="Gene3D" id="3.30.420.10">
    <property type="entry name" value="Ribonuclease H-like superfamily/Ribonuclease H"/>
    <property type="match status" value="1"/>
</dbReference>